<comment type="function">
    <text evidence="1 8">The Vlp and Vsp proteins are antigenically distinct proteins, only one vlp or vsp gene is transcriptionally active at any one time. Switching between these genes is a mechanism of host immune response evasion.</text>
</comment>
<evidence type="ECO:0000256" key="1">
    <source>
        <dbReference type="ARBA" id="ARBA00003932"/>
    </source>
</evidence>
<dbReference type="Pfam" id="PF00921">
    <property type="entry name" value="Lipoprotein_2"/>
    <property type="match status" value="1"/>
</dbReference>
<accession>W6TFY2</accession>
<reference evidence="9 10" key="1">
    <citation type="submission" date="2013-12" db="EMBL/GenBank/DDBJ databases">
        <title>Comparative genomics of relapsing fever spirochetes.</title>
        <authorList>
            <person name="Schwan T.G."/>
            <person name="Raffel S.J."/>
            <person name="Porcella S.F."/>
        </authorList>
    </citation>
    <scope>NUCLEOTIDE SEQUENCE [LARGE SCALE GENOMIC DNA]</scope>
    <source>
        <strain evidence="9 10">CR2A</strain>
    </source>
</reference>
<protein>
    <recommendedName>
        <fullName evidence="8">Variable large protein</fullName>
    </recommendedName>
</protein>
<evidence type="ECO:0000256" key="3">
    <source>
        <dbReference type="ARBA" id="ARBA00022729"/>
    </source>
</evidence>
<evidence type="ECO:0000256" key="2">
    <source>
        <dbReference type="ARBA" id="ARBA00004459"/>
    </source>
</evidence>
<evidence type="ECO:0000256" key="4">
    <source>
        <dbReference type="ARBA" id="ARBA00023136"/>
    </source>
</evidence>
<evidence type="ECO:0000313" key="10">
    <source>
        <dbReference type="Proteomes" id="UP000019148"/>
    </source>
</evidence>
<dbReference type="SUPFAM" id="SSF74748">
    <property type="entry name" value="Variable surface antigen VlsE"/>
    <property type="match status" value="1"/>
</dbReference>
<dbReference type="AlphaFoldDB" id="W6TFY2"/>
<dbReference type="InterPro" id="IPR000680">
    <property type="entry name" value="Borrelia_lipo"/>
</dbReference>
<dbReference type="GO" id="GO:0009279">
    <property type="term" value="C:cell outer membrane"/>
    <property type="evidence" value="ECO:0007669"/>
    <property type="project" value="UniProtKB-SubCell"/>
</dbReference>
<keyword evidence="7 8" id="KW-0449">Lipoprotein</keyword>
<proteinExistence type="predicted"/>
<name>W6TFY2_9SPIR</name>
<gene>
    <name evidence="9" type="ORF">BDCR2A_01805</name>
</gene>
<keyword evidence="4 8" id="KW-0472">Membrane</keyword>
<dbReference type="PATRIC" id="fig|1432657.3.peg.1700"/>
<comment type="subcellular location">
    <subcellularLocation>
        <location evidence="2 8">Cell outer membrane</location>
        <topology evidence="2 8">Lipid-anchor</topology>
    </subcellularLocation>
</comment>
<evidence type="ECO:0000256" key="7">
    <source>
        <dbReference type="ARBA" id="ARBA00023288"/>
    </source>
</evidence>
<keyword evidence="6 8" id="KW-0998">Cell outer membrane</keyword>
<comment type="caution">
    <text evidence="9">The sequence shown here is derived from an EMBL/GenBank/DDBJ whole genome shotgun (WGS) entry which is preliminary data.</text>
</comment>
<organism evidence="9 10">
    <name type="scientific">Borrelia duttonii CR2A</name>
    <dbReference type="NCBI Taxonomy" id="1432657"/>
    <lineage>
        <taxon>Bacteria</taxon>
        <taxon>Pseudomonadati</taxon>
        <taxon>Spirochaetota</taxon>
        <taxon>Spirochaetia</taxon>
        <taxon>Spirochaetales</taxon>
        <taxon>Borreliaceae</taxon>
        <taxon>Borrelia</taxon>
    </lineage>
</organism>
<dbReference type="Proteomes" id="UP000019148">
    <property type="component" value="Unassembled WGS sequence"/>
</dbReference>
<keyword evidence="3" id="KW-0732">Signal</keyword>
<evidence type="ECO:0000256" key="8">
    <source>
        <dbReference type="RuleBase" id="RU363105"/>
    </source>
</evidence>
<dbReference type="EMBL" id="AZIT01000074">
    <property type="protein sequence ID" value="ETZ17265.1"/>
    <property type="molecule type" value="Genomic_DNA"/>
</dbReference>
<evidence type="ECO:0000256" key="6">
    <source>
        <dbReference type="ARBA" id="ARBA00023237"/>
    </source>
</evidence>
<evidence type="ECO:0000256" key="5">
    <source>
        <dbReference type="ARBA" id="ARBA00023139"/>
    </source>
</evidence>
<evidence type="ECO:0000313" key="9">
    <source>
        <dbReference type="EMBL" id="ETZ17265.1"/>
    </source>
</evidence>
<keyword evidence="5 8" id="KW-0564">Palmitate</keyword>
<sequence length="82" mass="8643">MRAMGKAGKFVAKKDEDKSAFVINGAVASAVNKVLGILDIIIKKTVESNLDKIREAVKGIKYSESGGTEASQSDATQSVVTK</sequence>